<comment type="caution">
    <text evidence="3">The sequence shown here is derived from an EMBL/GenBank/DDBJ whole genome shotgun (WGS) entry which is preliminary data.</text>
</comment>
<reference evidence="3 4" key="1">
    <citation type="submission" date="2020-08" db="EMBL/GenBank/DDBJ databases">
        <title>Genome public.</title>
        <authorList>
            <person name="Liu C."/>
            <person name="Sun Q."/>
        </authorList>
    </citation>
    <scope>NUCLEOTIDE SEQUENCE [LARGE SCALE GENOMIC DNA]</scope>
    <source>
        <strain evidence="3 4">New-7</strain>
    </source>
</reference>
<keyword evidence="4" id="KW-1185">Reference proteome</keyword>
<dbReference type="EMBL" id="JACOOK010000002">
    <property type="protein sequence ID" value="MBC5616499.1"/>
    <property type="molecule type" value="Genomic_DNA"/>
</dbReference>
<dbReference type="InterPro" id="IPR011856">
    <property type="entry name" value="tRNA_endonuc-like_dom_sf"/>
</dbReference>
<name>A0ABR7CLG6_9BACT</name>
<evidence type="ECO:0000313" key="3">
    <source>
        <dbReference type="EMBL" id="MBC5616499.1"/>
    </source>
</evidence>
<evidence type="ECO:0000313" key="4">
    <source>
        <dbReference type="Proteomes" id="UP000636891"/>
    </source>
</evidence>
<dbReference type="SUPFAM" id="SSF52980">
    <property type="entry name" value="Restriction endonuclease-like"/>
    <property type="match status" value="1"/>
</dbReference>
<comment type="similarity">
    <text evidence="1 2">Belongs to the UPF0102 family.</text>
</comment>
<dbReference type="PANTHER" id="PTHR34039:SF1">
    <property type="entry name" value="UPF0102 PROTEIN YRAN"/>
    <property type="match status" value="1"/>
</dbReference>
<dbReference type="Pfam" id="PF02021">
    <property type="entry name" value="UPF0102"/>
    <property type="match status" value="1"/>
</dbReference>
<dbReference type="Proteomes" id="UP000636891">
    <property type="component" value="Unassembled WGS sequence"/>
</dbReference>
<dbReference type="Gene3D" id="3.40.1350.10">
    <property type="match status" value="1"/>
</dbReference>
<dbReference type="HAMAP" id="MF_00048">
    <property type="entry name" value="UPF0102"/>
    <property type="match status" value="1"/>
</dbReference>
<evidence type="ECO:0000256" key="2">
    <source>
        <dbReference type="HAMAP-Rule" id="MF_00048"/>
    </source>
</evidence>
<dbReference type="PANTHER" id="PTHR34039">
    <property type="entry name" value="UPF0102 PROTEIN YRAN"/>
    <property type="match status" value="1"/>
</dbReference>
<organism evidence="3 4">
    <name type="scientific">Alistipes hominis</name>
    <dbReference type="NCBI Taxonomy" id="2763015"/>
    <lineage>
        <taxon>Bacteria</taxon>
        <taxon>Pseudomonadati</taxon>
        <taxon>Bacteroidota</taxon>
        <taxon>Bacteroidia</taxon>
        <taxon>Bacteroidales</taxon>
        <taxon>Rikenellaceae</taxon>
        <taxon>Alistipes</taxon>
    </lineage>
</organism>
<protein>
    <recommendedName>
        <fullName evidence="2">UPF0102 protein H8S08_05620</fullName>
    </recommendedName>
</protein>
<dbReference type="RefSeq" id="WP_055203118.1">
    <property type="nucleotide sequence ID" value="NZ_JACOOK010000002.1"/>
</dbReference>
<evidence type="ECO:0000256" key="1">
    <source>
        <dbReference type="ARBA" id="ARBA00006738"/>
    </source>
</evidence>
<proteinExistence type="inferred from homology"/>
<dbReference type="CDD" id="cd20736">
    <property type="entry name" value="PoNe_Nuclease"/>
    <property type="match status" value="1"/>
</dbReference>
<dbReference type="InterPro" id="IPR003509">
    <property type="entry name" value="UPF0102_YraN-like"/>
</dbReference>
<gene>
    <name evidence="3" type="ORF">H8S08_05620</name>
</gene>
<dbReference type="InterPro" id="IPR011335">
    <property type="entry name" value="Restrct_endonuc-II-like"/>
</dbReference>
<accession>A0ABR7CLG6</accession>
<sequence length="120" mass="13872">MSSIRIGQRGEEIAARFLLSEGFDLLHRNWRSGRYELDIVARKEGVLHIVEVKSRKADGLTAPEEAMTRKKFNALFRAAQQYVALYRIDADTQFDLIAVDLLPDSTHRLRYIPNAMVPRW</sequence>